<dbReference type="EMBL" id="CAJNYV010003439">
    <property type="protein sequence ID" value="CAF3569227.1"/>
    <property type="molecule type" value="Genomic_DNA"/>
</dbReference>
<reference evidence="3" key="1">
    <citation type="submission" date="2021-02" db="EMBL/GenBank/DDBJ databases">
        <authorList>
            <person name="Nowell W R."/>
        </authorList>
    </citation>
    <scope>NUCLEOTIDE SEQUENCE</scope>
</reference>
<sequence>MGNEETHTHTRPHPQDIAIKKIKLLHPKLTIDDKNLRELFYYCTNRTNFIFNNEHYDQINGVSMGSPLAPILAHLYMSELEENIINFTGKKPSVFYRYVDDIFMIFHGTQREIDLFVKFMNNIEPTINFTLEIQKENKLPFLDVMIERNNLELITYVYRKPTDTGLYLRWTSNQPRNYKINLIKCLCTRAKRICLSDDLFKQELEYYKSIFITNGYPINVINKTIRNIELIPFYGECSLALANMIRKIIQNPTVNVIFGFKAGNRISSLFSRTFRGTNGNKRIVYGYSCYDCQGYYIGQTARGAEVRKEEHKNAFNGKGYSKIAEHCLNNKHRNNWNTDILTIESNDLKRNIKESLLTKELRFKCVLIENKTHYFGGDKN</sequence>
<protein>
    <recommendedName>
        <fullName evidence="1">Reverse transcriptase domain-containing protein</fullName>
    </recommendedName>
</protein>
<dbReference type="Pfam" id="PF26215">
    <property type="entry name" value="HTH_animal"/>
    <property type="match status" value="1"/>
</dbReference>
<proteinExistence type="predicted"/>
<dbReference type="PANTHER" id="PTHR21301">
    <property type="entry name" value="REVERSE TRANSCRIPTASE"/>
    <property type="match status" value="1"/>
</dbReference>
<evidence type="ECO:0000259" key="1">
    <source>
        <dbReference type="PROSITE" id="PS50878"/>
    </source>
</evidence>
<organism evidence="3 4">
    <name type="scientific">Rotaria socialis</name>
    <dbReference type="NCBI Taxonomy" id="392032"/>
    <lineage>
        <taxon>Eukaryota</taxon>
        <taxon>Metazoa</taxon>
        <taxon>Spiralia</taxon>
        <taxon>Gnathifera</taxon>
        <taxon>Rotifera</taxon>
        <taxon>Eurotatoria</taxon>
        <taxon>Bdelloidea</taxon>
        <taxon>Philodinida</taxon>
        <taxon>Philodinidae</taxon>
        <taxon>Rotaria</taxon>
    </lineage>
</organism>
<dbReference type="AlphaFoldDB" id="A0A821AW07"/>
<dbReference type="CDD" id="cd00304">
    <property type="entry name" value="RT_like"/>
    <property type="match status" value="1"/>
</dbReference>
<dbReference type="InterPro" id="IPR000477">
    <property type="entry name" value="RT_dom"/>
</dbReference>
<feature type="domain" description="Reverse transcriptase" evidence="1">
    <location>
        <begin position="1"/>
        <end position="158"/>
    </location>
</feature>
<evidence type="ECO:0000313" key="4">
    <source>
        <dbReference type="Proteomes" id="UP000663838"/>
    </source>
</evidence>
<evidence type="ECO:0000313" key="2">
    <source>
        <dbReference type="EMBL" id="CAF3569227.1"/>
    </source>
</evidence>
<dbReference type="Proteomes" id="UP000663838">
    <property type="component" value="Unassembled WGS sequence"/>
</dbReference>
<accession>A0A821AW07</accession>
<comment type="caution">
    <text evidence="3">The sequence shown here is derived from an EMBL/GenBank/DDBJ whole genome shotgun (WGS) entry which is preliminary data.</text>
</comment>
<dbReference type="PANTHER" id="PTHR21301:SF10">
    <property type="entry name" value="REVERSE TRANSCRIPTASE DOMAIN-CONTAINING PROTEIN"/>
    <property type="match status" value="1"/>
</dbReference>
<evidence type="ECO:0000313" key="3">
    <source>
        <dbReference type="EMBL" id="CAF4578396.1"/>
    </source>
</evidence>
<gene>
    <name evidence="2" type="ORF">KIK155_LOCUS19349</name>
    <name evidence="3" type="ORF">TOA249_LOCUS9097</name>
</gene>
<dbReference type="PROSITE" id="PS50878">
    <property type="entry name" value="RT_POL"/>
    <property type="match status" value="1"/>
</dbReference>
<dbReference type="Proteomes" id="UP000663865">
    <property type="component" value="Unassembled WGS sequence"/>
</dbReference>
<dbReference type="InterPro" id="IPR058912">
    <property type="entry name" value="HTH_animal"/>
</dbReference>
<dbReference type="Pfam" id="PF00078">
    <property type="entry name" value="RVT_1"/>
    <property type="match status" value="1"/>
</dbReference>
<name>A0A821AW07_9BILA</name>
<dbReference type="EMBL" id="CAJOBS010000445">
    <property type="protein sequence ID" value="CAF4578396.1"/>
    <property type="molecule type" value="Genomic_DNA"/>
</dbReference>